<evidence type="ECO:0000313" key="2">
    <source>
        <dbReference type="EMBL" id="MFD2698148.1"/>
    </source>
</evidence>
<organism evidence="2 3">
    <name type="scientific">Mesonia sediminis</name>
    <dbReference type="NCBI Taxonomy" id="1703946"/>
    <lineage>
        <taxon>Bacteria</taxon>
        <taxon>Pseudomonadati</taxon>
        <taxon>Bacteroidota</taxon>
        <taxon>Flavobacteriia</taxon>
        <taxon>Flavobacteriales</taxon>
        <taxon>Flavobacteriaceae</taxon>
        <taxon>Mesonia</taxon>
    </lineage>
</organism>
<evidence type="ECO:0000313" key="3">
    <source>
        <dbReference type="Proteomes" id="UP001597357"/>
    </source>
</evidence>
<accession>A0ABW5SED5</accession>
<protein>
    <recommendedName>
        <fullName evidence="4">Lipoprotein</fullName>
    </recommendedName>
</protein>
<name>A0ABW5SED5_9FLAO</name>
<evidence type="ECO:0000256" key="1">
    <source>
        <dbReference type="SAM" id="SignalP"/>
    </source>
</evidence>
<evidence type="ECO:0008006" key="4">
    <source>
        <dbReference type="Google" id="ProtNLM"/>
    </source>
</evidence>
<comment type="caution">
    <text evidence="2">The sequence shown here is derived from an EMBL/GenBank/DDBJ whole genome shotgun (WGS) entry which is preliminary data.</text>
</comment>
<gene>
    <name evidence="2" type="ORF">ACFSQ0_09115</name>
</gene>
<reference evidence="3" key="1">
    <citation type="journal article" date="2019" name="Int. J. Syst. Evol. Microbiol.">
        <title>The Global Catalogue of Microorganisms (GCM) 10K type strain sequencing project: providing services to taxonomists for standard genome sequencing and annotation.</title>
        <authorList>
            <consortium name="The Broad Institute Genomics Platform"/>
            <consortium name="The Broad Institute Genome Sequencing Center for Infectious Disease"/>
            <person name="Wu L."/>
            <person name="Ma J."/>
        </authorList>
    </citation>
    <scope>NUCLEOTIDE SEQUENCE [LARGE SCALE GENOMIC DNA]</scope>
    <source>
        <strain evidence="3">KCTC 42255</strain>
    </source>
</reference>
<keyword evidence="3" id="KW-1185">Reference proteome</keyword>
<keyword evidence="1" id="KW-0732">Signal</keyword>
<sequence>MKKLILLLFLSLNLSACFNLKKAREIEFYELESPEKSVFNLTGYVFETNSNLQNQRQQIANHFGKSATDNLNYFTTNRLVLDQSINVYLHYTTDHDARVNLLNPMVDKLLYEDSRDTWEGEQDYQRLLDRRRKRARANNTHYYMSIYLMDDNGNDVLGQEGLSKEIAIKNLDQLRKKLTR</sequence>
<dbReference type="RefSeq" id="WP_379047232.1">
    <property type="nucleotide sequence ID" value="NZ_JBHULZ010000041.1"/>
</dbReference>
<dbReference type="Proteomes" id="UP001597357">
    <property type="component" value="Unassembled WGS sequence"/>
</dbReference>
<feature type="chain" id="PRO_5047542049" description="Lipoprotein" evidence="1">
    <location>
        <begin position="17"/>
        <end position="180"/>
    </location>
</feature>
<feature type="signal peptide" evidence="1">
    <location>
        <begin position="1"/>
        <end position="16"/>
    </location>
</feature>
<proteinExistence type="predicted"/>
<dbReference type="EMBL" id="JBHULZ010000041">
    <property type="protein sequence ID" value="MFD2698148.1"/>
    <property type="molecule type" value="Genomic_DNA"/>
</dbReference>